<dbReference type="EMBL" id="CAMAPF010001060">
    <property type="protein sequence ID" value="CAH9144115.1"/>
    <property type="molecule type" value="Genomic_DNA"/>
</dbReference>
<evidence type="ECO:0000313" key="1">
    <source>
        <dbReference type="EMBL" id="CAH9144115.1"/>
    </source>
</evidence>
<protein>
    <submittedName>
        <fullName evidence="1">Uncharacterized protein</fullName>
    </submittedName>
</protein>
<name>A0AAV0G8G0_9ASTE</name>
<dbReference type="Proteomes" id="UP001152523">
    <property type="component" value="Unassembled WGS sequence"/>
</dbReference>
<keyword evidence="2" id="KW-1185">Reference proteome</keyword>
<proteinExistence type="predicted"/>
<evidence type="ECO:0000313" key="2">
    <source>
        <dbReference type="Proteomes" id="UP001152523"/>
    </source>
</evidence>
<organism evidence="1 2">
    <name type="scientific">Cuscuta epithymum</name>
    <dbReference type="NCBI Taxonomy" id="186058"/>
    <lineage>
        <taxon>Eukaryota</taxon>
        <taxon>Viridiplantae</taxon>
        <taxon>Streptophyta</taxon>
        <taxon>Embryophyta</taxon>
        <taxon>Tracheophyta</taxon>
        <taxon>Spermatophyta</taxon>
        <taxon>Magnoliopsida</taxon>
        <taxon>eudicotyledons</taxon>
        <taxon>Gunneridae</taxon>
        <taxon>Pentapetalae</taxon>
        <taxon>asterids</taxon>
        <taxon>lamiids</taxon>
        <taxon>Solanales</taxon>
        <taxon>Convolvulaceae</taxon>
        <taxon>Cuscuteae</taxon>
        <taxon>Cuscuta</taxon>
        <taxon>Cuscuta subgen. Cuscuta</taxon>
    </lineage>
</organism>
<dbReference type="AlphaFoldDB" id="A0AAV0G8G0"/>
<reference evidence="1" key="1">
    <citation type="submission" date="2022-07" db="EMBL/GenBank/DDBJ databases">
        <authorList>
            <person name="Macas J."/>
            <person name="Novak P."/>
            <person name="Neumann P."/>
        </authorList>
    </citation>
    <scope>NUCLEOTIDE SEQUENCE</scope>
</reference>
<sequence>MNRAKLLFASRFVAQLTPDKAEQTSFPVISFFNDRLLPWCIPQNFRNVGKHGGDISGKAI</sequence>
<gene>
    <name evidence="1" type="ORF">CEPIT_LOCUS41194</name>
</gene>
<comment type="caution">
    <text evidence="1">The sequence shown here is derived from an EMBL/GenBank/DDBJ whole genome shotgun (WGS) entry which is preliminary data.</text>
</comment>
<accession>A0AAV0G8G0</accession>